<dbReference type="RefSeq" id="WP_238745966.1">
    <property type="nucleotide sequence ID" value="NZ_JAKOOW010000011.1"/>
</dbReference>
<reference evidence="4 5" key="1">
    <citation type="submission" date="2022-02" db="EMBL/GenBank/DDBJ databases">
        <title>Genome sequence data of Kingella unionensis sp. nov. strain CICC 24913 (CCUG 75125).</title>
        <authorList>
            <person name="Xiao M."/>
        </authorList>
    </citation>
    <scope>NUCLEOTIDE SEQUENCE [LARGE SCALE GENOMIC DNA]</scope>
    <source>
        <strain evidence="4 5">CICC 24913</strain>
    </source>
</reference>
<feature type="transmembrane region" description="Helical" evidence="2">
    <location>
        <begin position="81"/>
        <end position="111"/>
    </location>
</feature>
<evidence type="ECO:0000256" key="2">
    <source>
        <dbReference type="SAM" id="Phobius"/>
    </source>
</evidence>
<name>A0ABS9NL55_9NEIS</name>
<organism evidence="4 5">
    <name type="scientific">Kingella pumchi</name>
    <dbReference type="NCBI Taxonomy" id="2779506"/>
    <lineage>
        <taxon>Bacteria</taxon>
        <taxon>Pseudomonadati</taxon>
        <taxon>Pseudomonadota</taxon>
        <taxon>Betaproteobacteria</taxon>
        <taxon>Neisseriales</taxon>
        <taxon>Neisseriaceae</taxon>
        <taxon>Kingella</taxon>
    </lineage>
</organism>
<feature type="transmembrane region" description="Helical" evidence="2">
    <location>
        <begin position="35"/>
        <end position="60"/>
    </location>
</feature>
<accession>A0ABS9NL55</accession>
<comment type="caution">
    <text evidence="4">The sequence shown here is derived from an EMBL/GenBank/DDBJ whole genome shotgun (WGS) entry which is preliminary data.</text>
</comment>
<dbReference type="Gene3D" id="3.30.700.10">
    <property type="entry name" value="Glycoprotein, Type 4 Pilin"/>
    <property type="match status" value="1"/>
</dbReference>
<feature type="compositionally biased region" description="Polar residues" evidence="1">
    <location>
        <begin position="13"/>
        <end position="26"/>
    </location>
</feature>
<evidence type="ECO:0000259" key="3">
    <source>
        <dbReference type="Pfam" id="PF13828"/>
    </source>
</evidence>
<dbReference type="SUPFAM" id="SSF54523">
    <property type="entry name" value="Pili subunits"/>
    <property type="match status" value="1"/>
</dbReference>
<keyword evidence="2" id="KW-1133">Transmembrane helix</keyword>
<keyword evidence="2" id="KW-0812">Transmembrane</keyword>
<dbReference type="EMBL" id="JAKOOW010000011">
    <property type="protein sequence ID" value="MCG6503533.1"/>
    <property type="molecule type" value="Genomic_DNA"/>
</dbReference>
<evidence type="ECO:0000256" key="1">
    <source>
        <dbReference type="SAM" id="MobiDB-lite"/>
    </source>
</evidence>
<keyword evidence="2" id="KW-0472">Membrane</keyword>
<dbReference type="InterPro" id="IPR025241">
    <property type="entry name" value="DUF4190"/>
</dbReference>
<sequence length="241" mass="26622">MNQFDPAPKNRIRLNSNPQRRQPGGSTNPLAVTSLIFSILSWIILPLIGSLVAVVTGHIARGQIRRSEQAEDGMGQLGGGMALAGLILGYVNIVLFLFITIVFSAIAIPAYQAYVARTKITEADSRIEPIRTRLVEWIIADPDQAFESEPPASLLAPTAGMGEYWESVEWKDHTLHARLKAQPPVPTAVWGKTIRYTVMPDHNNSSARWICQFVRPEGSAGNQDVNFDDSLYLPRSCRAEE</sequence>
<evidence type="ECO:0000313" key="5">
    <source>
        <dbReference type="Proteomes" id="UP001298424"/>
    </source>
</evidence>
<evidence type="ECO:0000313" key="4">
    <source>
        <dbReference type="EMBL" id="MCG6503533.1"/>
    </source>
</evidence>
<gene>
    <name evidence="4" type="ORF">MB824_03355</name>
</gene>
<protein>
    <submittedName>
        <fullName evidence="4">DUF4190 domain-containing protein</fullName>
    </submittedName>
</protein>
<proteinExistence type="predicted"/>
<feature type="region of interest" description="Disordered" evidence="1">
    <location>
        <begin position="1"/>
        <end position="26"/>
    </location>
</feature>
<keyword evidence="5" id="KW-1185">Reference proteome</keyword>
<dbReference type="InterPro" id="IPR045584">
    <property type="entry name" value="Pilin-like"/>
</dbReference>
<dbReference type="Proteomes" id="UP001298424">
    <property type="component" value="Unassembled WGS sequence"/>
</dbReference>
<feature type="domain" description="DUF4190" evidence="3">
    <location>
        <begin position="30"/>
        <end position="97"/>
    </location>
</feature>
<dbReference type="Pfam" id="PF13828">
    <property type="entry name" value="DUF4190"/>
    <property type="match status" value="1"/>
</dbReference>